<feature type="domain" description="BRCT" evidence="3">
    <location>
        <begin position="94"/>
        <end position="160"/>
    </location>
</feature>
<feature type="region of interest" description="Disordered" evidence="1">
    <location>
        <begin position="724"/>
        <end position="755"/>
    </location>
</feature>
<feature type="region of interest" description="Disordered" evidence="1">
    <location>
        <begin position="642"/>
        <end position="663"/>
    </location>
</feature>
<sequence>AWRNKLEYMGAQAVTDVARADIIVAKAHTSETEALDKMVVLPRWVDMCFERFLASDGAEVEATREYQILAKPMAGVKAMYLLTDSMARFCASQVEELGAETAQSIDENGVTHLVVNPKTMTEHWEMLQDAWARGMRVVDTKWCNECRKVGGYVAEDKFSFVPADFEPVADAGNDSMDLDVSMSTPFTSPTHTPIKTPLSVLKQKHASMAGIHSPLVHVHKREVVIASPLHRARSESHAADDDTADELSAKRREKVEEMKSCELTLQNTMSQMIILQKMIGNSNIRLHPHLMTMFDHFHIMEELARSVVEALVVTLERWTPETCLAPVFSDAVLKDFQRAYKKIVAQTDMYCAELAKDMERSRPLADIVRAFEMRKECRRQRVLDMLRFPTQHIMRYNLHLDAILKKLPSSHPDKAGLNNVKTAFKHLLQHTENITIRNEKLGEILELRNQIEGMRDKTISGTISGTAGQTVELIYRTNCVEIADSRRQRHVVLISNVILVLAPRNLLKGVALGVKQRYKYKYISHWPLDSVQAIIDTAHGRSVRLQRLDDHGEVVLPRAVARGTLSKRKSVVRTNELNMSALAAAMDTSEDDDLPSETVLKFETEEEQLSFIQRVRTTISNLPNTSVPSAMAEDARNLVKVEQDRQRYQSSRRGSTKASLDDSFGGSFRGRIGAFSGGSRHSLVEDVQRRHSIAAHDVSLGGGELDGEHKRRSSFLRRTVGRMARGIRSLSRSSNNAKTSSKRKNSKTSRASFTDDTAEAFFQAPQPLTPLENRMVTQETCEESPAKRANLVPGRGRVPMPVSPMPTSRLATAPMLSFRAQNIDGQTSDL</sequence>
<dbReference type="Pfam" id="PF00621">
    <property type="entry name" value="RhoGEF"/>
    <property type="match status" value="1"/>
</dbReference>
<name>A9V1J7_MONBE</name>
<dbReference type="InParanoid" id="A9V1J7"/>
<feature type="compositionally biased region" description="Polar residues" evidence="1">
    <location>
        <begin position="648"/>
        <end position="658"/>
    </location>
</feature>
<evidence type="ECO:0008006" key="6">
    <source>
        <dbReference type="Google" id="ProtNLM"/>
    </source>
</evidence>
<dbReference type="KEGG" id="mbr:MONBRDRAFT_26164"/>
<dbReference type="EMBL" id="CH991554">
    <property type="protein sequence ID" value="EDQ88453.1"/>
    <property type="molecule type" value="Genomic_DNA"/>
</dbReference>
<dbReference type="Gene3D" id="1.20.900.10">
    <property type="entry name" value="Dbl homology (DH) domain"/>
    <property type="match status" value="1"/>
</dbReference>
<dbReference type="InterPro" id="IPR035899">
    <property type="entry name" value="DBL_dom_sf"/>
</dbReference>
<dbReference type="RefSeq" id="XP_001746557.1">
    <property type="nucleotide sequence ID" value="XM_001746505.1"/>
</dbReference>
<organism evidence="4 5">
    <name type="scientific">Monosiga brevicollis</name>
    <name type="common">Choanoflagellate</name>
    <dbReference type="NCBI Taxonomy" id="81824"/>
    <lineage>
        <taxon>Eukaryota</taxon>
        <taxon>Choanoflagellata</taxon>
        <taxon>Craspedida</taxon>
        <taxon>Salpingoecidae</taxon>
        <taxon>Monosiga</taxon>
    </lineage>
</organism>
<dbReference type="GO" id="GO:0005634">
    <property type="term" value="C:nucleus"/>
    <property type="evidence" value="ECO:0000318"/>
    <property type="project" value="GO_Central"/>
</dbReference>
<dbReference type="InterPro" id="IPR000219">
    <property type="entry name" value="DH_dom"/>
</dbReference>
<dbReference type="PROSITE" id="PS50172">
    <property type="entry name" value="BRCT"/>
    <property type="match status" value="1"/>
</dbReference>
<dbReference type="PANTHER" id="PTHR16777">
    <property type="entry name" value="PROTEIN ECT2"/>
    <property type="match status" value="1"/>
</dbReference>
<dbReference type="Gene3D" id="3.40.50.10190">
    <property type="entry name" value="BRCT domain"/>
    <property type="match status" value="1"/>
</dbReference>
<dbReference type="GO" id="GO:0005938">
    <property type="term" value="C:cell cortex"/>
    <property type="evidence" value="ECO:0000318"/>
    <property type="project" value="GO_Central"/>
</dbReference>
<feature type="domain" description="DH" evidence="2">
    <location>
        <begin position="250"/>
        <end position="434"/>
    </location>
</feature>
<reference evidence="4 5" key="1">
    <citation type="journal article" date="2008" name="Nature">
        <title>The genome of the choanoflagellate Monosiga brevicollis and the origin of metazoans.</title>
        <authorList>
            <consortium name="JGI Sequencing"/>
            <person name="King N."/>
            <person name="Westbrook M.J."/>
            <person name="Young S.L."/>
            <person name="Kuo A."/>
            <person name="Abedin M."/>
            <person name="Chapman J."/>
            <person name="Fairclough S."/>
            <person name="Hellsten U."/>
            <person name="Isogai Y."/>
            <person name="Letunic I."/>
            <person name="Marr M."/>
            <person name="Pincus D."/>
            <person name="Putnam N."/>
            <person name="Rokas A."/>
            <person name="Wright K.J."/>
            <person name="Zuzow R."/>
            <person name="Dirks W."/>
            <person name="Good M."/>
            <person name="Goodstein D."/>
            <person name="Lemons D."/>
            <person name="Li W."/>
            <person name="Lyons J.B."/>
            <person name="Morris A."/>
            <person name="Nichols S."/>
            <person name="Richter D.J."/>
            <person name="Salamov A."/>
            <person name="Bork P."/>
            <person name="Lim W.A."/>
            <person name="Manning G."/>
            <person name="Miller W.T."/>
            <person name="McGinnis W."/>
            <person name="Shapiro H."/>
            <person name="Tjian R."/>
            <person name="Grigoriev I.V."/>
            <person name="Rokhsar D."/>
        </authorList>
    </citation>
    <scope>NUCLEOTIDE SEQUENCE [LARGE SCALE GENOMIC DNA]</scope>
    <source>
        <strain evidence="5">MX1 / ATCC 50154</strain>
    </source>
</reference>
<dbReference type="STRING" id="81824.A9V1J7"/>
<proteinExistence type="predicted"/>
<feature type="non-terminal residue" evidence="4">
    <location>
        <position position="1"/>
    </location>
</feature>
<dbReference type="PANTHER" id="PTHR16777:SF2">
    <property type="entry name" value="PROTEIN ECT2"/>
    <property type="match status" value="1"/>
</dbReference>
<evidence type="ECO:0000259" key="3">
    <source>
        <dbReference type="PROSITE" id="PS50172"/>
    </source>
</evidence>
<evidence type="ECO:0000313" key="5">
    <source>
        <dbReference type="Proteomes" id="UP000001357"/>
    </source>
</evidence>
<dbReference type="Proteomes" id="UP000001357">
    <property type="component" value="Unassembled WGS sequence"/>
</dbReference>
<keyword evidence="5" id="KW-1185">Reference proteome</keyword>
<dbReference type="AlphaFoldDB" id="A9V1J7"/>
<dbReference type="InterPro" id="IPR036420">
    <property type="entry name" value="BRCT_dom_sf"/>
</dbReference>
<dbReference type="GO" id="GO:2000431">
    <property type="term" value="P:regulation of cytokinesis, actomyosin contractile ring assembly"/>
    <property type="evidence" value="ECO:0007669"/>
    <property type="project" value="InterPro"/>
</dbReference>
<protein>
    <recommendedName>
        <fullName evidence="6">DH domain-containing protein</fullName>
    </recommendedName>
</protein>
<evidence type="ECO:0000259" key="2">
    <source>
        <dbReference type="PROSITE" id="PS50010"/>
    </source>
</evidence>
<dbReference type="InterPro" id="IPR026817">
    <property type="entry name" value="Ect2"/>
</dbReference>
<dbReference type="PROSITE" id="PS50010">
    <property type="entry name" value="DH_2"/>
    <property type="match status" value="1"/>
</dbReference>
<evidence type="ECO:0000313" key="4">
    <source>
        <dbReference type="EMBL" id="EDQ88453.1"/>
    </source>
</evidence>
<dbReference type="GO" id="GO:0000281">
    <property type="term" value="P:mitotic cytokinesis"/>
    <property type="evidence" value="ECO:0000318"/>
    <property type="project" value="GO_Central"/>
</dbReference>
<dbReference type="GeneID" id="5891843"/>
<dbReference type="InterPro" id="IPR001357">
    <property type="entry name" value="BRCT_dom"/>
</dbReference>
<evidence type="ECO:0000256" key="1">
    <source>
        <dbReference type="SAM" id="MobiDB-lite"/>
    </source>
</evidence>
<dbReference type="GO" id="GO:0005096">
    <property type="term" value="F:GTPase activator activity"/>
    <property type="evidence" value="ECO:0007669"/>
    <property type="project" value="InterPro"/>
</dbReference>
<dbReference type="SMART" id="SM00325">
    <property type="entry name" value="RhoGEF"/>
    <property type="match status" value="1"/>
</dbReference>
<accession>A9V1J7</accession>
<dbReference type="SUPFAM" id="SSF48065">
    <property type="entry name" value="DBL homology domain (DH-domain)"/>
    <property type="match status" value="1"/>
</dbReference>
<dbReference type="SUPFAM" id="SSF52113">
    <property type="entry name" value="BRCT domain"/>
    <property type="match status" value="1"/>
</dbReference>
<dbReference type="GO" id="GO:0007399">
    <property type="term" value="P:nervous system development"/>
    <property type="evidence" value="ECO:0000318"/>
    <property type="project" value="GO_Central"/>
</dbReference>
<gene>
    <name evidence="4" type="ORF">MONBRDRAFT_26164</name>
</gene>
<dbReference type="GO" id="GO:0005085">
    <property type="term" value="F:guanyl-nucleotide exchange factor activity"/>
    <property type="evidence" value="ECO:0000318"/>
    <property type="project" value="GO_Central"/>
</dbReference>